<evidence type="ECO:0000313" key="8">
    <source>
        <dbReference type="Proteomes" id="UP000321272"/>
    </source>
</evidence>
<evidence type="ECO:0000256" key="4">
    <source>
        <dbReference type="ARBA" id="ARBA00023288"/>
    </source>
</evidence>
<evidence type="ECO:0000256" key="5">
    <source>
        <dbReference type="SAM" id="SignalP"/>
    </source>
</evidence>
<evidence type="ECO:0000256" key="2">
    <source>
        <dbReference type="ARBA" id="ARBA00023136"/>
    </source>
</evidence>
<dbReference type="SUPFAM" id="SSF141488">
    <property type="entry name" value="YdhA-like"/>
    <property type="match status" value="1"/>
</dbReference>
<dbReference type="Pfam" id="PF09864">
    <property type="entry name" value="MliC"/>
    <property type="match status" value="1"/>
</dbReference>
<keyword evidence="4" id="KW-0449">Lipoprotein</keyword>
<dbReference type="RefSeq" id="WP_147183757.1">
    <property type="nucleotide sequence ID" value="NZ_CP042382.1"/>
</dbReference>
<organism evidence="7 8">
    <name type="scientific">Pistricoccus aurantiacus</name>
    <dbReference type="NCBI Taxonomy" id="1883414"/>
    <lineage>
        <taxon>Bacteria</taxon>
        <taxon>Pseudomonadati</taxon>
        <taxon>Pseudomonadota</taxon>
        <taxon>Gammaproteobacteria</taxon>
        <taxon>Oceanospirillales</taxon>
        <taxon>Halomonadaceae</taxon>
        <taxon>Pistricoccus</taxon>
    </lineage>
</organism>
<dbReference type="EMBL" id="CP042382">
    <property type="protein sequence ID" value="QEA38697.1"/>
    <property type="molecule type" value="Genomic_DNA"/>
</dbReference>
<dbReference type="Gene3D" id="2.40.128.200">
    <property type="match status" value="1"/>
</dbReference>
<feature type="signal peptide" evidence="5">
    <location>
        <begin position="1"/>
        <end position="21"/>
    </location>
</feature>
<evidence type="ECO:0000313" key="7">
    <source>
        <dbReference type="EMBL" id="QEA38697.1"/>
    </source>
</evidence>
<dbReference type="InterPro" id="IPR018660">
    <property type="entry name" value="MliC"/>
</dbReference>
<dbReference type="Proteomes" id="UP000321272">
    <property type="component" value="Chromosome"/>
</dbReference>
<name>A0A5B8SRV1_9GAMM</name>
<keyword evidence="1 5" id="KW-0732">Signal</keyword>
<protein>
    <submittedName>
        <fullName evidence="7">Lysozyme inhibitor</fullName>
    </submittedName>
</protein>
<sequence>MNPRSSNLAVGVLLFTAIALAGCVSGGTSSSKSSSASQAGDLQFEQRTYRYTCDNNQAIEARYVTTQDGEESGPVFLVLEYKDQLFGLAPAVSASGSRYIGHAGLTTGSGLEWWGKGDEAWLNRFTGDNAQDTERLQTCRLDEP</sequence>
<feature type="chain" id="PRO_5022748276" evidence="5">
    <location>
        <begin position="22"/>
        <end position="144"/>
    </location>
</feature>
<keyword evidence="8" id="KW-1185">Reference proteome</keyword>
<evidence type="ECO:0000256" key="1">
    <source>
        <dbReference type="ARBA" id="ARBA00022729"/>
    </source>
</evidence>
<feature type="domain" description="C-type lysozyme inhibitor" evidence="6">
    <location>
        <begin position="51"/>
        <end position="129"/>
    </location>
</feature>
<dbReference type="OrthoDB" id="26727at2"/>
<accession>A0A5B8SRV1</accession>
<dbReference type="PROSITE" id="PS51257">
    <property type="entry name" value="PROKAR_LIPOPROTEIN"/>
    <property type="match status" value="1"/>
</dbReference>
<dbReference type="AlphaFoldDB" id="A0A5B8SRV1"/>
<evidence type="ECO:0000256" key="3">
    <source>
        <dbReference type="ARBA" id="ARBA00023139"/>
    </source>
</evidence>
<gene>
    <name evidence="7" type="ORF">FGL86_06140</name>
</gene>
<dbReference type="KEGG" id="paur:FGL86_06140"/>
<proteinExistence type="predicted"/>
<evidence type="ECO:0000259" key="6">
    <source>
        <dbReference type="Pfam" id="PF09864"/>
    </source>
</evidence>
<reference evidence="7 8" key="1">
    <citation type="submission" date="2019-06" db="EMBL/GenBank/DDBJ databases">
        <title>Genome analyses of bacteria isolated from kimchi.</title>
        <authorList>
            <person name="Lee S."/>
            <person name="Ahn S."/>
            <person name="Roh S."/>
        </authorList>
    </citation>
    <scope>NUCLEOTIDE SEQUENCE [LARGE SCALE GENOMIC DNA]</scope>
    <source>
        <strain evidence="7 8">CBA4606</strain>
    </source>
</reference>
<dbReference type="InterPro" id="IPR036328">
    <property type="entry name" value="MliC_sf"/>
</dbReference>
<keyword evidence="2" id="KW-0472">Membrane</keyword>
<keyword evidence="3" id="KW-0564">Palmitate</keyword>